<evidence type="ECO:0000259" key="2">
    <source>
        <dbReference type="Pfam" id="PF07603"/>
    </source>
</evidence>
<feature type="domain" description="Lcl C-terminal" evidence="2">
    <location>
        <begin position="31"/>
        <end position="154"/>
    </location>
</feature>
<sequence>MKPYKIENIVVFFLFVTSQILAAPFSDNGNGTVTDLATGLLWQKCSWGQTNLDCSGSSAVYESWPVALTRCHGLTLASRTWRLPNIIELQSILDVTKSSGPLIDTTIFPATGILYWSSTNSNSFGPTAAWLVIFSNGSVLDDLKLQGGSNIRCVSGP</sequence>
<dbReference type="PANTHER" id="PTHR35812:SF1">
    <property type="entry name" value="LIPOPROTEIN"/>
    <property type="match status" value="1"/>
</dbReference>
<dbReference type="Pfam" id="PF07603">
    <property type="entry name" value="Lcl_C"/>
    <property type="match status" value="1"/>
</dbReference>
<comment type="caution">
    <text evidence="3">The sequence shown here is derived from an EMBL/GenBank/DDBJ whole genome shotgun (WGS) entry which is preliminary data.</text>
</comment>
<evidence type="ECO:0000256" key="1">
    <source>
        <dbReference type="SAM" id="SignalP"/>
    </source>
</evidence>
<protein>
    <submittedName>
        <fullName evidence="3">Uncharacterized protein DUF1566</fullName>
    </submittedName>
</protein>
<dbReference type="RefSeq" id="WP_004789234.1">
    <property type="nucleotide sequence ID" value="NZ_SORO01000001.1"/>
</dbReference>
<name>A0A4R8MVM6_LEPME</name>
<evidence type="ECO:0000313" key="4">
    <source>
        <dbReference type="Proteomes" id="UP000294684"/>
    </source>
</evidence>
<keyword evidence="4" id="KW-1185">Reference proteome</keyword>
<dbReference type="PANTHER" id="PTHR35812">
    <property type="entry name" value="LIPOPROTEIN"/>
    <property type="match status" value="1"/>
</dbReference>
<accession>A0A4R8MVM6</accession>
<organism evidence="3 4">
    <name type="scientific">Leptospira meyeri</name>
    <dbReference type="NCBI Taxonomy" id="29508"/>
    <lineage>
        <taxon>Bacteria</taxon>
        <taxon>Pseudomonadati</taxon>
        <taxon>Spirochaetota</taxon>
        <taxon>Spirochaetia</taxon>
        <taxon>Leptospirales</taxon>
        <taxon>Leptospiraceae</taxon>
        <taxon>Leptospira</taxon>
    </lineage>
</organism>
<feature type="chain" id="PRO_5020932680" evidence="1">
    <location>
        <begin position="23"/>
        <end position="157"/>
    </location>
</feature>
<evidence type="ECO:0000313" key="3">
    <source>
        <dbReference type="EMBL" id="TDY71807.1"/>
    </source>
</evidence>
<feature type="signal peptide" evidence="1">
    <location>
        <begin position="1"/>
        <end position="22"/>
    </location>
</feature>
<dbReference type="STRING" id="1193051.LEP1GSC017_3181"/>
<keyword evidence="1" id="KW-0732">Signal</keyword>
<dbReference type="Proteomes" id="UP000294684">
    <property type="component" value="Unassembled WGS sequence"/>
</dbReference>
<dbReference type="OrthoDB" id="9813883at2"/>
<dbReference type="EMBL" id="SORO01000001">
    <property type="protein sequence ID" value="TDY71807.1"/>
    <property type="molecule type" value="Genomic_DNA"/>
</dbReference>
<dbReference type="InterPro" id="IPR011460">
    <property type="entry name" value="Lcl_C"/>
</dbReference>
<dbReference type="AlphaFoldDB" id="A0A4R8MVM6"/>
<reference evidence="3 4" key="1">
    <citation type="submission" date="2019-03" db="EMBL/GenBank/DDBJ databases">
        <title>Genomic Encyclopedia of Archaeal and Bacterial Type Strains, Phase II (KMG-II): from individual species to whole genera.</title>
        <authorList>
            <person name="Goeker M."/>
        </authorList>
    </citation>
    <scope>NUCLEOTIDE SEQUENCE [LARGE SCALE GENOMIC DNA]</scope>
    <source>
        <strain evidence="3 4">DSM 21537</strain>
    </source>
</reference>
<dbReference type="GeneID" id="79826125"/>
<proteinExistence type="predicted"/>
<gene>
    <name evidence="3" type="ORF">CLV96_0780</name>
</gene>